<comment type="subcellular location">
    <subcellularLocation>
        <location evidence="1">Membrane</location>
        <topology evidence="1">Multi-pass membrane protein</topology>
    </subcellularLocation>
</comment>
<dbReference type="GO" id="GO:0016020">
    <property type="term" value="C:membrane"/>
    <property type="evidence" value="ECO:0007669"/>
    <property type="project" value="UniProtKB-SubCell"/>
</dbReference>
<reference evidence="10" key="1">
    <citation type="submission" date="2021-06" db="EMBL/GenBank/DDBJ databases">
        <authorList>
            <person name="Hodson N. C."/>
            <person name="Mongue J. A."/>
            <person name="Jaron S. K."/>
        </authorList>
    </citation>
    <scope>NUCLEOTIDE SEQUENCE</scope>
</reference>
<comment type="catalytic activity">
    <reaction evidence="7">
        <text>L-cysteinyl-[protein] + hexadecanoyl-CoA = S-hexadecanoyl-L-cysteinyl-[protein] + CoA</text>
        <dbReference type="Rhea" id="RHEA:36683"/>
        <dbReference type="Rhea" id="RHEA-COMP:10131"/>
        <dbReference type="Rhea" id="RHEA-COMP:11032"/>
        <dbReference type="ChEBI" id="CHEBI:29950"/>
        <dbReference type="ChEBI" id="CHEBI:57287"/>
        <dbReference type="ChEBI" id="CHEBI:57379"/>
        <dbReference type="ChEBI" id="CHEBI:74151"/>
        <dbReference type="EC" id="2.3.1.225"/>
    </reaction>
</comment>
<comment type="caution">
    <text evidence="10">The sequence shown here is derived from an EMBL/GenBank/DDBJ whole genome shotgun (WGS) entry which is preliminary data.</text>
</comment>
<dbReference type="EMBL" id="CAJVCH010571028">
    <property type="protein sequence ID" value="CAG7836439.1"/>
    <property type="molecule type" value="Genomic_DNA"/>
</dbReference>
<comment type="domain">
    <text evidence="7">The DHHC domain is required for palmitoyltransferase activity.</text>
</comment>
<feature type="compositionally biased region" description="Polar residues" evidence="8">
    <location>
        <begin position="359"/>
        <end position="376"/>
    </location>
</feature>
<keyword evidence="4 7" id="KW-1133">Transmembrane helix</keyword>
<dbReference type="GO" id="GO:0019706">
    <property type="term" value="F:protein-cysteine S-palmitoyltransferase activity"/>
    <property type="evidence" value="ECO:0007669"/>
    <property type="project" value="UniProtKB-EC"/>
</dbReference>
<dbReference type="PROSITE" id="PS50216">
    <property type="entry name" value="DHHC"/>
    <property type="match status" value="1"/>
</dbReference>
<evidence type="ECO:0000256" key="6">
    <source>
        <dbReference type="ARBA" id="ARBA00023315"/>
    </source>
</evidence>
<feature type="transmembrane region" description="Helical" evidence="7">
    <location>
        <begin position="111"/>
        <end position="138"/>
    </location>
</feature>
<comment type="similarity">
    <text evidence="7">Belongs to the DHHC palmitoyltransferase family.</text>
</comment>
<accession>A0A8J2LPP3</accession>
<feature type="region of interest" description="Disordered" evidence="8">
    <location>
        <begin position="156"/>
        <end position="222"/>
    </location>
</feature>
<evidence type="ECO:0000256" key="4">
    <source>
        <dbReference type="ARBA" id="ARBA00022989"/>
    </source>
</evidence>
<feature type="compositionally biased region" description="Polar residues" evidence="8">
    <location>
        <begin position="432"/>
        <end position="447"/>
    </location>
</feature>
<proteinExistence type="inferred from homology"/>
<feature type="region of interest" description="Disordered" evidence="8">
    <location>
        <begin position="432"/>
        <end position="462"/>
    </location>
</feature>
<dbReference type="GO" id="GO:0006612">
    <property type="term" value="P:protein targeting to membrane"/>
    <property type="evidence" value="ECO:0007669"/>
    <property type="project" value="TreeGrafter"/>
</dbReference>
<sequence>MIIPNLVTSVSTTFAIVVSVLHALLLAMYIAATMVDPSHPEVRKMRSNRPVPEFDRNKHLHVIENGRCHLCNITVTHQRTKHCSLCNKCVDGFDHHCRWLNHCIGKRNYKLFLTTVLLAAIGIAIILGCSVGIVIRIWTDPSPTYITVSPGENSSTASTFNFPTGEDVTPLPQPATLSDSGQPVTDAKIGTRLTNSEVRPGSPNPQIGINNGGSGSSNKDFTRATSNVVNANRIVVPSRHNHTSTDEDPINVPQSKTRVFNENLGRETKTCIFGFVILLSVITLGMLLHLGVFHVYICLKGLTTYEYVKPPIPLRDSMINRGKNGDTTNKTDHDEENELEDAIWTTMTEIDLNAPDFQMTTLPRENGHPPQQNGSNRGDEDTAKELERVKQQNNINSDKTLESLRGQNYNFKRLSRGRNEKSEILCSRFLWQQKNKVTPNSADSARAQTEGKPPTKQEPPIV</sequence>
<keyword evidence="5 7" id="KW-0472">Membrane</keyword>
<evidence type="ECO:0000256" key="7">
    <source>
        <dbReference type="RuleBase" id="RU079119"/>
    </source>
</evidence>
<dbReference type="PANTHER" id="PTHR22883:SF203">
    <property type="entry name" value="PALMITOYLTRANSFERASE"/>
    <property type="match status" value="1"/>
</dbReference>
<evidence type="ECO:0000256" key="2">
    <source>
        <dbReference type="ARBA" id="ARBA00022679"/>
    </source>
</evidence>
<feature type="compositionally biased region" description="Low complexity" evidence="8">
    <location>
        <begin position="200"/>
        <end position="209"/>
    </location>
</feature>
<keyword evidence="11" id="KW-1185">Reference proteome</keyword>
<keyword evidence="2 7" id="KW-0808">Transferase</keyword>
<dbReference type="OrthoDB" id="272303at2759"/>
<dbReference type="Pfam" id="PF01529">
    <property type="entry name" value="DHHC"/>
    <property type="match status" value="1"/>
</dbReference>
<dbReference type="Proteomes" id="UP000708208">
    <property type="component" value="Unassembled WGS sequence"/>
</dbReference>
<dbReference type="InterPro" id="IPR039859">
    <property type="entry name" value="PFA4/ZDH16/20/ERF2-like"/>
</dbReference>
<gene>
    <name evidence="10" type="ORF">AFUS01_LOCUS45681</name>
</gene>
<name>A0A8J2LPP3_9HEXA</name>
<evidence type="ECO:0000256" key="3">
    <source>
        <dbReference type="ARBA" id="ARBA00022692"/>
    </source>
</evidence>
<dbReference type="GO" id="GO:0005783">
    <property type="term" value="C:endoplasmic reticulum"/>
    <property type="evidence" value="ECO:0007669"/>
    <property type="project" value="TreeGrafter"/>
</dbReference>
<organism evidence="10 11">
    <name type="scientific">Allacma fusca</name>
    <dbReference type="NCBI Taxonomy" id="39272"/>
    <lineage>
        <taxon>Eukaryota</taxon>
        <taxon>Metazoa</taxon>
        <taxon>Ecdysozoa</taxon>
        <taxon>Arthropoda</taxon>
        <taxon>Hexapoda</taxon>
        <taxon>Collembola</taxon>
        <taxon>Symphypleona</taxon>
        <taxon>Sminthuridae</taxon>
        <taxon>Allacma</taxon>
    </lineage>
</organism>
<dbReference type="GO" id="GO:0005794">
    <property type="term" value="C:Golgi apparatus"/>
    <property type="evidence" value="ECO:0007669"/>
    <property type="project" value="TreeGrafter"/>
</dbReference>
<evidence type="ECO:0000256" key="1">
    <source>
        <dbReference type="ARBA" id="ARBA00004141"/>
    </source>
</evidence>
<evidence type="ECO:0000256" key="8">
    <source>
        <dbReference type="SAM" id="MobiDB-lite"/>
    </source>
</evidence>
<dbReference type="InterPro" id="IPR001594">
    <property type="entry name" value="Palmitoyltrfase_DHHC"/>
</dbReference>
<dbReference type="PANTHER" id="PTHR22883">
    <property type="entry name" value="ZINC FINGER DHHC DOMAIN CONTAINING PROTEIN"/>
    <property type="match status" value="1"/>
</dbReference>
<dbReference type="EC" id="2.3.1.225" evidence="7"/>
<dbReference type="AlphaFoldDB" id="A0A8J2LPP3"/>
<evidence type="ECO:0000256" key="5">
    <source>
        <dbReference type="ARBA" id="ARBA00023136"/>
    </source>
</evidence>
<evidence type="ECO:0000313" key="11">
    <source>
        <dbReference type="Proteomes" id="UP000708208"/>
    </source>
</evidence>
<evidence type="ECO:0000313" key="10">
    <source>
        <dbReference type="EMBL" id="CAG7836439.1"/>
    </source>
</evidence>
<feature type="transmembrane region" description="Helical" evidence="7">
    <location>
        <begin position="12"/>
        <end position="35"/>
    </location>
</feature>
<keyword evidence="3 7" id="KW-0812">Transmembrane</keyword>
<protein>
    <recommendedName>
        <fullName evidence="7">Palmitoyltransferase</fullName>
        <ecNumber evidence="7">2.3.1.225</ecNumber>
    </recommendedName>
</protein>
<keyword evidence="6 7" id="KW-0012">Acyltransferase</keyword>
<feature type="transmembrane region" description="Helical" evidence="7">
    <location>
        <begin position="272"/>
        <end position="299"/>
    </location>
</feature>
<evidence type="ECO:0000259" key="9">
    <source>
        <dbReference type="Pfam" id="PF01529"/>
    </source>
</evidence>
<feature type="domain" description="Palmitoyltransferase DHHC" evidence="9">
    <location>
        <begin position="67"/>
        <end position="141"/>
    </location>
</feature>
<feature type="region of interest" description="Disordered" evidence="8">
    <location>
        <begin position="359"/>
        <end position="381"/>
    </location>
</feature>